<sequence length="55" mass="6191">MSQNYQQSIQSAPVQNAPENTQDMIAELKQLKKLVDEGILTEEEFSAKKKQVLGL</sequence>
<keyword evidence="3" id="KW-1185">Reference proteome</keyword>
<dbReference type="RefSeq" id="WP_084608705.1">
    <property type="nucleotide sequence ID" value="NZ_CP084389.1"/>
</dbReference>
<dbReference type="InterPro" id="IPR018649">
    <property type="entry name" value="SHOCT"/>
</dbReference>
<dbReference type="AlphaFoldDB" id="A0AA47B3C0"/>
<dbReference type="Pfam" id="PF09851">
    <property type="entry name" value="SHOCT"/>
    <property type="match status" value="1"/>
</dbReference>
<protein>
    <submittedName>
        <fullName evidence="2">SHOCT domain-containing protein</fullName>
    </submittedName>
</protein>
<gene>
    <name evidence="2" type="ORF">LDX53_07275</name>
</gene>
<evidence type="ECO:0000313" key="3">
    <source>
        <dbReference type="Proteomes" id="UP001164557"/>
    </source>
</evidence>
<dbReference type="Proteomes" id="UP001164557">
    <property type="component" value="Chromosome"/>
</dbReference>
<accession>A0AA47B3C0</accession>
<name>A0AA47B3C0_9LACO</name>
<evidence type="ECO:0000259" key="1">
    <source>
        <dbReference type="Pfam" id="PF09851"/>
    </source>
</evidence>
<proteinExistence type="predicted"/>
<organism evidence="2 3">
    <name type="scientific">Lactobacillus helsingborgensis</name>
    <dbReference type="NCBI Taxonomy" id="1218494"/>
    <lineage>
        <taxon>Bacteria</taxon>
        <taxon>Bacillati</taxon>
        <taxon>Bacillota</taxon>
        <taxon>Bacilli</taxon>
        <taxon>Lactobacillales</taxon>
        <taxon>Lactobacillaceae</taxon>
        <taxon>Lactobacillus</taxon>
    </lineage>
</organism>
<feature type="domain" description="SHOCT" evidence="1">
    <location>
        <begin position="26"/>
        <end position="53"/>
    </location>
</feature>
<dbReference type="EMBL" id="CP084389">
    <property type="protein sequence ID" value="UZX29367.1"/>
    <property type="molecule type" value="Genomic_DNA"/>
</dbReference>
<evidence type="ECO:0000313" key="2">
    <source>
        <dbReference type="EMBL" id="UZX29367.1"/>
    </source>
</evidence>
<reference evidence="2" key="1">
    <citation type="submission" date="2021-09" db="EMBL/GenBank/DDBJ databases">
        <title>Lactobacillus species from Apis mellifera, Switzerland.</title>
        <authorList>
            <person name="Pfister J."/>
            <person name="Brown A."/>
            <person name="Neumann P."/>
            <person name="Collaud A."/>
            <person name="Retschnig G."/>
            <person name="Perreten V."/>
        </authorList>
    </citation>
    <scope>NUCLEOTIDE SEQUENCE</scope>
    <source>
        <strain evidence="2">IBH002</strain>
    </source>
</reference>